<keyword evidence="4 7" id="KW-0547">Nucleotide-binding</keyword>
<feature type="domain" description="Protein kinase" evidence="9">
    <location>
        <begin position="14"/>
        <end position="273"/>
    </location>
</feature>
<evidence type="ECO:0000256" key="4">
    <source>
        <dbReference type="ARBA" id="ARBA00022741"/>
    </source>
</evidence>
<dbReference type="Pfam" id="PF00069">
    <property type="entry name" value="Pkinase"/>
    <property type="match status" value="1"/>
</dbReference>
<comment type="caution">
    <text evidence="10">The sequence shown here is derived from an EMBL/GenBank/DDBJ whole genome shotgun (WGS) entry which is preliminary data.</text>
</comment>
<dbReference type="CDD" id="cd14014">
    <property type="entry name" value="STKc_PknB_like"/>
    <property type="match status" value="1"/>
</dbReference>
<evidence type="ECO:0000256" key="8">
    <source>
        <dbReference type="SAM" id="MobiDB-lite"/>
    </source>
</evidence>
<feature type="compositionally biased region" description="Low complexity" evidence="8">
    <location>
        <begin position="315"/>
        <end position="328"/>
    </location>
</feature>
<evidence type="ECO:0000256" key="1">
    <source>
        <dbReference type="ARBA" id="ARBA00010886"/>
    </source>
</evidence>
<dbReference type="EC" id="2.7.11.1" evidence="2"/>
<evidence type="ECO:0000259" key="9">
    <source>
        <dbReference type="PROSITE" id="PS50011"/>
    </source>
</evidence>
<keyword evidence="6 7" id="KW-0067">ATP-binding</keyword>
<comment type="similarity">
    <text evidence="1">Belongs to the protein kinase superfamily. NEK Ser/Thr protein kinase family. NIMA subfamily.</text>
</comment>
<dbReference type="InterPro" id="IPR000719">
    <property type="entry name" value="Prot_kinase_dom"/>
</dbReference>
<evidence type="ECO:0000313" key="11">
    <source>
        <dbReference type="Proteomes" id="UP001320766"/>
    </source>
</evidence>
<evidence type="ECO:0000313" key="10">
    <source>
        <dbReference type="EMBL" id="MCP2347917.1"/>
    </source>
</evidence>
<evidence type="ECO:0000256" key="3">
    <source>
        <dbReference type="ARBA" id="ARBA00022679"/>
    </source>
</evidence>
<keyword evidence="5 10" id="KW-0418">Kinase</keyword>
<gene>
    <name evidence="10" type="ORF">HD595_004039</name>
</gene>
<evidence type="ECO:0000256" key="2">
    <source>
        <dbReference type="ARBA" id="ARBA00012513"/>
    </source>
</evidence>
<proteinExistence type="inferred from homology"/>
<dbReference type="PROSITE" id="PS00107">
    <property type="entry name" value="PROTEIN_KINASE_ATP"/>
    <property type="match status" value="1"/>
</dbReference>
<dbReference type="InterPro" id="IPR017441">
    <property type="entry name" value="Protein_kinase_ATP_BS"/>
</dbReference>
<feature type="binding site" evidence="7">
    <location>
        <position position="43"/>
    </location>
    <ligand>
        <name>ATP</name>
        <dbReference type="ChEBI" id="CHEBI:30616"/>
    </ligand>
</feature>
<dbReference type="SUPFAM" id="SSF56112">
    <property type="entry name" value="Protein kinase-like (PK-like)"/>
    <property type="match status" value="1"/>
</dbReference>
<dbReference type="PANTHER" id="PTHR43671">
    <property type="entry name" value="SERINE/THREONINE-PROTEIN KINASE NEK"/>
    <property type="match status" value="1"/>
</dbReference>
<feature type="region of interest" description="Disordered" evidence="8">
    <location>
        <begin position="285"/>
        <end position="389"/>
    </location>
</feature>
<feature type="region of interest" description="Disordered" evidence="8">
    <location>
        <begin position="422"/>
        <end position="525"/>
    </location>
</feature>
<dbReference type="InterPro" id="IPR008271">
    <property type="entry name" value="Ser/Thr_kinase_AS"/>
</dbReference>
<accession>A0ABT1K2T5</accession>
<dbReference type="SMART" id="SM00220">
    <property type="entry name" value="S_TKc"/>
    <property type="match status" value="1"/>
</dbReference>
<dbReference type="Gene3D" id="1.10.510.10">
    <property type="entry name" value="Transferase(Phosphotransferase) domain 1"/>
    <property type="match status" value="1"/>
</dbReference>
<dbReference type="PROSITE" id="PS00108">
    <property type="entry name" value="PROTEIN_KINASE_ST"/>
    <property type="match status" value="1"/>
</dbReference>
<protein>
    <recommendedName>
        <fullName evidence="2">non-specific serine/threonine protein kinase</fullName>
        <ecNumber evidence="2">2.7.11.1</ecNumber>
    </recommendedName>
</protein>
<feature type="compositionally biased region" description="Pro residues" evidence="8">
    <location>
        <begin position="329"/>
        <end position="382"/>
    </location>
</feature>
<dbReference type="InterPro" id="IPR050660">
    <property type="entry name" value="NEK_Ser/Thr_kinase"/>
</dbReference>
<dbReference type="GO" id="GO:0004674">
    <property type="term" value="F:protein serine/threonine kinase activity"/>
    <property type="evidence" value="ECO:0007669"/>
    <property type="project" value="UniProtKB-EC"/>
</dbReference>
<name>A0ABT1K2T5_9ACTN</name>
<feature type="compositionally biased region" description="Pro residues" evidence="8">
    <location>
        <begin position="297"/>
        <end position="314"/>
    </location>
</feature>
<feature type="compositionally biased region" description="Basic and acidic residues" evidence="8">
    <location>
        <begin position="497"/>
        <end position="512"/>
    </location>
</feature>
<dbReference type="PROSITE" id="PS50011">
    <property type="entry name" value="PROTEIN_KINASE_DOM"/>
    <property type="match status" value="1"/>
</dbReference>
<dbReference type="Gene3D" id="3.30.200.20">
    <property type="entry name" value="Phosphorylase Kinase, domain 1"/>
    <property type="match status" value="1"/>
</dbReference>
<dbReference type="RefSeq" id="WP_253771238.1">
    <property type="nucleotide sequence ID" value="NZ_BAAAVE010000004.1"/>
</dbReference>
<evidence type="ECO:0000256" key="6">
    <source>
        <dbReference type="ARBA" id="ARBA00022840"/>
    </source>
</evidence>
<keyword evidence="11" id="KW-1185">Reference proteome</keyword>
<sequence>MKADGPEVSLGSGYVLLDEIGAGGMGTVWRARHRDSGEIVAVKLLRDGLAADQDLVLRFIQERQVMRTLSHPHIVTVRDFVVEGERLALVMDLVEGGDLRALIQRRGTLPPAEAAALLAQIAGALAAAHEIGVVHRDVKPGNVLLDRATGQVRLTDFGVARILHGPGITQTSAVIGTPVYLAPEVADGDAATPAVDVYALGLILYELLAGRPPFVGEHPMVLIRQHAMATPRRLPGMPDPLWAIVSACAAKDPAARPAAAAVVAALRAAAPALAGLAALPPVARGEAPSVTSEPLGPQIPPAPPAPQAPAPPATAPSATAPPATARPATAPPAPGPSVPPSLTPTPTGPAPTGPAPTGPAPTGPAPTGPAPTGPAPTGPTAPSPRRSRKRVVVLSAAGAALAVSAAAVAYVAPWRSPGTAAAQNVATQPPLAVQSTPTTPVTTPGKSAERKGGTARQVRDSTTAEPADPPSTQPRKKTATHEPAPGPTKRVTSPEPHPTDETDDVKPDDGTKTDTTGTTPDWRCRSWVSAGPGTSALMSPCIAVVGDTILIKGKLKKAAPGEWNIHVQLYNTEAEHVSAQPSICKDVRPAANGVAMCGPFRLHVAKVGQLQDVRQRWKAAGTLMWGGGKESPTVTW</sequence>
<organism evidence="10 11">
    <name type="scientific">Nonomuraea roseoviolacea subsp. carminata</name>
    <dbReference type="NCBI Taxonomy" id="160689"/>
    <lineage>
        <taxon>Bacteria</taxon>
        <taxon>Bacillati</taxon>
        <taxon>Actinomycetota</taxon>
        <taxon>Actinomycetes</taxon>
        <taxon>Streptosporangiales</taxon>
        <taxon>Streptosporangiaceae</taxon>
        <taxon>Nonomuraea</taxon>
    </lineage>
</organism>
<dbReference type="EMBL" id="JAMZEC010000001">
    <property type="protein sequence ID" value="MCP2347917.1"/>
    <property type="molecule type" value="Genomic_DNA"/>
</dbReference>
<dbReference type="PANTHER" id="PTHR43671:SF13">
    <property type="entry name" value="SERINE_THREONINE-PROTEIN KINASE NEK2"/>
    <property type="match status" value="1"/>
</dbReference>
<dbReference type="Proteomes" id="UP001320766">
    <property type="component" value="Unassembled WGS sequence"/>
</dbReference>
<evidence type="ECO:0000256" key="7">
    <source>
        <dbReference type="PROSITE-ProRule" id="PRU10141"/>
    </source>
</evidence>
<keyword evidence="3 10" id="KW-0808">Transferase</keyword>
<dbReference type="InterPro" id="IPR011009">
    <property type="entry name" value="Kinase-like_dom_sf"/>
</dbReference>
<evidence type="ECO:0000256" key="5">
    <source>
        <dbReference type="ARBA" id="ARBA00022777"/>
    </source>
</evidence>
<reference evidence="10 11" key="1">
    <citation type="submission" date="2022-06" db="EMBL/GenBank/DDBJ databases">
        <title>Sequencing the genomes of 1000 actinobacteria strains.</title>
        <authorList>
            <person name="Klenk H.-P."/>
        </authorList>
    </citation>
    <scope>NUCLEOTIDE SEQUENCE [LARGE SCALE GENOMIC DNA]</scope>
    <source>
        <strain evidence="10 11">DSM 44170</strain>
    </source>
</reference>